<dbReference type="PROSITE" id="PS50123">
    <property type="entry name" value="CHER"/>
    <property type="match status" value="1"/>
</dbReference>
<dbReference type="RefSeq" id="WP_216324949.1">
    <property type="nucleotide sequence ID" value="NZ_JAHKRT010000005.1"/>
</dbReference>
<dbReference type="SMART" id="SM00138">
    <property type="entry name" value="MeTrc"/>
    <property type="match status" value="1"/>
</dbReference>
<evidence type="ECO:0000313" key="2">
    <source>
        <dbReference type="EMBL" id="MBU3078390.1"/>
    </source>
</evidence>
<dbReference type="PANTHER" id="PTHR24422:SF21">
    <property type="entry name" value="CHEMOTAXIS PROTEIN METHYLTRANSFERASE 1"/>
    <property type="match status" value="1"/>
</dbReference>
<evidence type="ECO:0000259" key="1">
    <source>
        <dbReference type="PROSITE" id="PS50123"/>
    </source>
</evidence>
<comment type="caution">
    <text evidence="2">The sequence shown here is derived from an EMBL/GenBank/DDBJ whole genome shotgun (WGS) entry which is preliminary data.</text>
</comment>
<name>A0ABS6BJA4_9SPHN</name>
<dbReference type="PANTHER" id="PTHR24422">
    <property type="entry name" value="CHEMOTAXIS PROTEIN METHYLTRANSFERASE"/>
    <property type="match status" value="1"/>
</dbReference>
<protein>
    <submittedName>
        <fullName evidence="2">Protein-glutamate O-methyltransferase CheR</fullName>
    </submittedName>
</protein>
<proteinExistence type="predicted"/>
<accession>A0ABS6BJA4</accession>
<gene>
    <name evidence="2" type="ORF">KOF26_10970</name>
</gene>
<dbReference type="CDD" id="cd02440">
    <property type="entry name" value="AdoMet_MTases"/>
    <property type="match status" value="1"/>
</dbReference>
<sequence length="278" mass="30713">MSDGATRVLAGLLEARTGQQLQVGRRWRLETGLAPLLRSHGYASADALVSHIQAGHDHALADAVVDALLNNETSFYRDQASFALLKDKGLARLQRERGAGRRLAIWCAGCSTGQEAYTLAMMFADEPARWEGWTIDIVATDVSRGAIEAARAGRYSHFEIQRGLPMAKMVRWFDKEEDVWVAAPALRQAVRFQQRSLLDAAPHPGRFDAILCRNVLLYFSSSLRRQVFGRLASVIAPDGVLMLGAGETVIGNTEVFVSDFECRGLYRPILPEDAWRAA</sequence>
<dbReference type="InterPro" id="IPR000780">
    <property type="entry name" value="CheR_MeTrfase"/>
</dbReference>
<dbReference type="Proteomes" id="UP000776276">
    <property type="component" value="Unassembled WGS sequence"/>
</dbReference>
<evidence type="ECO:0000313" key="3">
    <source>
        <dbReference type="Proteomes" id="UP000776276"/>
    </source>
</evidence>
<dbReference type="EMBL" id="JAHKRT010000005">
    <property type="protein sequence ID" value="MBU3078390.1"/>
    <property type="molecule type" value="Genomic_DNA"/>
</dbReference>
<keyword evidence="3" id="KW-1185">Reference proteome</keyword>
<reference evidence="2 3" key="1">
    <citation type="submission" date="2021-06" db="EMBL/GenBank/DDBJ databases">
        <title>Sphingomonas sp. XMGL2, whole genome shotgun sequencing project.</title>
        <authorList>
            <person name="Zhao G."/>
            <person name="Shen L."/>
        </authorList>
    </citation>
    <scope>NUCLEOTIDE SEQUENCE [LARGE SCALE GENOMIC DNA]</scope>
    <source>
        <strain evidence="2 3">XMGL2</strain>
    </source>
</reference>
<dbReference type="InterPro" id="IPR022642">
    <property type="entry name" value="CheR_C"/>
</dbReference>
<organism evidence="2 3">
    <name type="scientific">Sphingomonas quercus</name>
    <dbReference type="NCBI Taxonomy" id="2842451"/>
    <lineage>
        <taxon>Bacteria</taxon>
        <taxon>Pseudomonadati</taxon>
        <taxon>Pseudomonadota</taxon>
        <taxon>Alphaproteobacteria</taxon>
        <taxon>Sphingomonadales</taxon>
        <taxon>Sphingomonadaceae</taxon>
        <taxon>Sphingomonas</taxon>
    </lineage>
</organism>
<dbReference type="Pfam" id="PF01739">
    <property type="entry name" value="CheR"/>
    <property type="match status" value="1"/>
</dbReference>
<dbReference type="InterPro" id="IPR050903">
    <property type="entry name" value="Bact_Chemotaxis_MeTrfase"/>
</dbReference>
<feature type="domain" description="CheR-type methyltransferase" evidence="1">
    <location>
        <begin position="1"/>
        <end position="273"/>
    </location>
</feature>